<name>A0AAN7BGX6_9PEZI</name>
<evidence type="ECO:0000313" key="1">
    <source>
        <dbReference type="EMBL" id="KAK4223107.1"/>
    </source>
</evidence>
<dbReference type="EMBL" id="MU865439">
    <property type="protein sequence ID" value="KAK4223107.1"/>
    <property type="molecule type" value="Genomic_DNA"/>
</dbReference>
<proteinExistence type="predicted"/>
<comment type="caution">
    <text evidence="1">The sequence shown here is derived from an EMBL/GenBank/DDBJ whole genome shotgun (WGS) entry which is preliminary data.</text>
</comment>
<dbReference type="Proteomes" id="UP001301958">
    <property type="component" value="Unassembled WGS sequence"/>
</dbReference>
<evidence type="ECO:0000313" key="2">
    <source>
        <dbReference type="Proteomes" id="UP001301958"/>
    </source>
</evidence>
<reference evidence="1" key="1">
    <citation type="journal article" date="2023" name="Mol. Phylogenet. Evol.">
        <title>Genome-scale phylogeny and comparative genomics of the fungal order Sordariales.</title>
        <authorList>
            <person name="Hensen N."/>
            <person name="Bonometti L."/>
            <person name="Westerberg I."/>
            <person name="Brannstrom I.O."/>
            <person name="Guillou S."/>
            <person name="Cros-Aarteil S."/>
            <person name="Calhoun S."/>
            <person name="Haridas S."/>
            <person name="Kuo A."/>
            <person name="Mondo S."/>
            <person name="Pangilinan J."/>
            <person name="Riley R."/>
            <person name="LaButti K."/>
            <person name="Andreopoulos B."/>
            <person name="Lipzen A."/>
            <person name="Chen C."/>
            <person name="Yan M."/>
            <person name="Daum C."/>
            <person name="Ng V."/>
            <person name="Clum A."/>
            <person name="Steindorff A."/>
            <person name="Ohm R.A."/>
            <person name="Martin F."/>
            <person name="Silar P."/>
            <person name="Natvig D.O."/>
            <person name="Lalanne C."/>
            <person name="Gautier V."/>
            <person name="Ament-Velasquez S.L."/>
            <person name="Kruys A."/>
            <person name="Hutchinson M.I."/>
            <person name="Powell A.J."/>
            <person name="Barry K."/>
            <person name="Miller A.N."/>
            <person name="Grigoriev I.V."/>
            <person name="Debuchy R."/>
            <person name="Gladieux P."/>
            <person name="Hiltunen Thoren M."/>
            <person name="Johannesson H."/>
        </authorList>
    </citation>
    <scope>NUCLEOTIDE SEQUENCE</scope>
    <source>
        <strain evidence="1">CBS 990.96</strain>
    </source>
</reference>
<reference evidence="1" key="2">
    <citation type="submission" date="2023-05" db="EMBL/GenBank/DDBJ databases">
        <authorList>
            <consortium name="Lawrence Berkeley National Laboratory"/>
            <person name="Steindorff A."/>
            <person name="Hensen N."/>
            <person name="Bonometti L."/>
            <person name="Westerberg I."/>
            <person name="Brannstrom I.O."/>
            <person name="Guillou S."/>
            <person name="Cros-Aarteil S."/>
            <person name="Calhoun S."/>
            <person name="Haridas S."/>
            <person name="Kuo A."/>
            <person name="Mondo S."/>
            <person name="Pangilinan J."/>
            <person name="Riley R."/>
            <person name="Labutti K."/>
            <person name="Andreopoulos B."/>
            <person name="Lipzen A."/>
            <person name="Chen C."/>
            <person name="Yanf M."/>
            <person name="Daum C."/>
            <person name="Ng V."/>
            <person name="Clum A."/>
            <person name="Ohm R."/>
            <person name="Martin F."/>
            <person name="Silar P."/>
            <person name="Natvig D."/>
            <person name="Lalanne C."/>
            <person name="Gautier V."/>
            <person name="Ament-Velasquez S.L."/>
            <person name="Kruys A."/>
            <person name="Hutchinson M.I."/>
            <person name="Powell A.J."/>
            <person name="Barry K."/>
            <person name="Miller A.N."/>
            <person name="Grigoriev I.V."/>
            <person name="Debuchy R."/>
            <person name="Gladieux P."/>
            <person name="Thoren M.H."/>
            <person name="Johannesson H."/>
        </authorList>
    </citation>
    <scope>NUCLEOTIDE SEQUENCE</scope>
    <source>
        <strain evidence="1">CBS 990.96</strain>
    </source>
</reference>
<gene>
    <name evidence="1" type="ORF">QBC38DRAFT_548703</name>
</gene>
<organism evidence="1 2">
    <name type="scientific">Podospora fimiseda</name>
    <dbReference type="NCBI Taxonomy" id="252190"/>
    <lineage>
        <taxon>Eukaryota</taxon>
        <taxon>Fungi</taxon>
        <taxon>Dikarya</taxon>
        <taxon>Ascomycota</taxon>
        <taxon>Pezizomycotina</taxon>
        <taxon>Sordariomycetes</taxon>
        <taxon>Sordariomycetidae</taxon>
        <taxon>Sordariales</taxon>
        <taxon>Podosporaceae</taxon>
        <taxon>Podospora</taxon>
    </lineage>
</organism>
<accession>A0AAN7BGX6</accession>
<sequence>MAELWNLSGLDDSSALIPAGAGNLGSGGDFPEMSLDAQLKQKSCLATFLYWTRDCKRILYVCRAALVQERRGPLIASPARILLNVTDFPCYRDFNRRYYSGSEEDEDSPWKFPSFPIKDTLDSAPVFASEGGLDTRFQAEVFISQVSRRAQTTSKGQGWVLEKKDTSSSGWGLGLGEAVIVRGTGESEGFVKLDKMALAML</sequence>
<dbReference type="AlphaFoldDB" id="A0AAN7BGX6"/>
<keyword evidence="2" id="KW-1185">Reference proteome</keyword>
<protein>
    <submittedName>
        <fullName evidence="1">Uncharacterized protein</fullName>
    </submittedName>
</protein>